<keyword evidence="4 6" id="KW-1133">Transmembrane helix</keyword>
<evidence type="ECO:0000256" key="2">
    <source>
        <dbReference type="ARBA" id="ARBA00022475"/>
    </source>
</evidence>
<dbReference type="Pfam" id="PF03176">
    <property type="entry name" value="MMPL"/>
    <property type="match status" value="2"/>
</dbReference>
<dbReference type="InterPro" id="IPR050545">
    <property type="entry name" value="Mycobact_MmpL"/>
</dbReference>
<accession>A0A5C6C578</accession>
<keyword evidence="3 6" id="KW-0812">Transmembrane</keyword>
<name>A0A5C6C578_9BACT</name>
<feature type="domain" description="Membrane transport protein MMPL" evidence="7">
    <location>
        <begin position="141"/>
        <end position="408"/>
    </location>
</feature>
<feature type="transmembrane region" description="Helical" evidence="6">
    <location>
        <begin position="673"/>
        <end position="691"/>
    </location>
</feature>
<reference evidence="8 9" key="1">
    <citation type="journal article" date="2020" name="Antonie Van Leeuwenhoek">
        <title>Rhodopirellula heiligendammensis sp. nov., Rhodopirellula pilleata sp. nov., and Rhodopirellula solitaria sp. nov. isolated from natural or artificial marine surfaces in Northern Germany and California, USA, and emended description of the genus Rhodopirellula.</title>
        <authorList>
            <person name="Kallscheuer N."/>
            <person name="Wiegand S."/>
            <person name="Jogler M."/>
            <person name="Boedeker C."/>
            <person name="Peeters S.H."/>
            <person name="Rast P."/>
            <person name="Heuer A."/>
            <person name="Jetten M.S.M."/>
            <person name="Rohde M."/>
            <person name="Jogler C."/>
        </authorList>
    </citation>
    <scope>NUCLEOTIDE SEQUENCE [LARGE SCALE GENOMIC DNA]</scope>
    <source>
        <strain evidence="8 9">Poly21</strain>
    </source>
</reference>
<evidence type="ECO:0000313" key="9">
    <source>
        <dbReference type="Proteomes" id="UP000319908"/>
    </source>
</evidence>
<protein>
    <submittedName>
        <fullName evidence="8">MMPL family protein</fullName>
    </submittedName>
</protein>
<dbReference type="Proteomes" id="UP000319908">
    <property type="component" value="Unassembled WGS sequence"/>
</dbReference>
<dbReference type="SUPFAM" id="SSF82866">
    <property type="entry name" value="Multidrug efflux transporter AcrB transmembrane domain"/>
    <property type="match status" value="2"/>
</dbReference>
<feature type="transmembrane region" description="Helical" evidence="6">
    <location>
        <begin position="313"/>
        <end position="335"/>
    </location>
</feature>
<evidence type="ECO:0000256" key="5">
    <source>
        <dbReference type="ARBA" id="ARBA00023136"/>
    </source>
</evidence>
<evidence type="ECO:0000256" key="1">
    <source>
        <dbReference type="ARBA" id="ARBA00004651"/>
    </source>
</evidence>
<comment type="caution">
    <text evidence="8">The sequence shown here is derived from an EMBL/GenBank/DDBJ whole genome shotgun (WGS) entry which is preliminary data.</text>
</comment>
<dbReference type="AlphaFoldDB" id="A0A5C6C578"/>
<dbReference type="PANTHER" id="PTHR33406">
    <property type="entry name" value="MEMBRANE PROTEIN MJ1562-RELATED"/>
    <property type="match status" value="1"/>
</dbReference>
<feature type="domain" description="Membrane transport protein MMPL" evidence="7">
    <location>
        <begin position="620"/>
        <end position="827"/>
    </location>
</feature>
<feature type="transmembrane region" description="Helical" evidence="6">
    <location>
        <begin position="447"/>
        <end position="464"/>
    </location>
</feature>
<dbReference type="GO" id="GO:0005886">
    <property type="term" value="C:plasma membrane"/>
    <property type="evidence" value="ECO:0007669"/>
    <property type="project" value="UniProtKB-SubCell"/>
</dbReference>
<evidence type="ECO:0000313" key="8">
    <source>
        <dbReference type="EMBL" id="TWU19147.1"/>
    </source>
</evidence>
<dbReference type="Gene3D" id="1.20.1640.10">
    <property type="entry name" value="Multidrug efflux transporter AcrB transmembrane domain"/>
    <property type="match status" value="2"/>
</dbReference>
<gene>
    <name evidence="8" type="ORF">Poly21_13180</name>
</gene>
<feature type="transmembrane region" description="Helical" evidence="6">
    <location>
        <begin position="377"/>
        <end position="405"/>
    </location>
</feature>
<comment type="subcellular location">
    <subcellularLocation>
        <location evidence="1">Cell membrane</location>
        <topology evidence="1">Multi-pass membrane protein</topology>
    </subcellularLocation>
</comment>
<keyword evidence="5 6" id="KW-0472">Membrane</keyword>
<feature type="transmembrane region" description="Helical" evidence="6">
    <location>
        <begin position="285"/>
        <end position="307"/>
    </location>
</feature>
<dbReference type="OrthoDB" id="5429313at2"/>
<evidence type="ECO:0000259" key="7">
    <source>
        <dbReference type="Pfam" id="PF03176"/>
    </source>
</evidence>
<proteinExistence type="predicted"/>
<feature type="transmembrane region" description="Helical" evidence="6">
    <location>
        <begin position="347"/>
        <end position="371"/>
    </location>
</feature>
<dbReference type="EMBL" id="SJPU01000001">
    <property type="protein sequence ID" value="TWU19147.1"/>
    <property type="molecule type" value="Genomic_DNA"/>
</dbReference>
<dbReference type="InterPro" id="IPR004869">
    <property type="entry name" value="MMPL_dom"/>
</dbReference>
<evidence type="ECO:0000256" key="3">
    <source>
        <dbReference type="ARBA" id="ARBA00022692"/>
    </source>
</evidence>
<feature type="transmembrane region" description="Helical" evidence="6">
    <location>
        <begin position="800"/>
        <end position="823"/>
    </location>
</feature>
<feature type="transmembrane region" description="Helical" evidence="6">
    <location>
        <begin position="766"/>
        <end position="788"/>
    </location>
</feature>
<feature type="transmembrane region" description="Helical" evidence="6">
    <location>
        <begin position="724"/>
        <end position="745"/>
    </location>
</feature>
<evidence type="ECO:0000256" key="4">
    <source>
        <dbReference type="ARBA" id="ARBA00022989"/>
    </source>
</evidence>
<feature type="transmembrane region" description="Helical" evidence="6">
    <location>
        <begin position="698"/>
        <end position="718"/>
    </location>
</feature>
<dbReference type="PANTHER" id="PTHR33406:SF12">
    <property type="entry name" value="BLR2997 PROTEIN"/>
    <property type="match status" value="1"/>
</dbReference>
<feature type="transmembrane region" description="Helical" evidence="6">
    <location>
        <begin position="261"/>
        <end position="278"/>
    </location>
</feature>
<organism evidence="8 9">
    <name type="scientific">Allorhodopirellula heiligendammensis</name>
    <dbReference type="NCBI Taxonomy" id="2714739"/>
    <lineage>
        <taxon>Bacteria</taxon>
        <taxon>Pseudomonadati</taxon>
        <taxon>Planctomycetota</taxon>
        <taxon>Planctomycetia</taxon>
        <taxon>Pirellulales</taxon>
        <taxon>Pirellulaceae</taxon>
        <taxon>Allorhodopirellula</taxon>
    </lineage>
</organism>
<keyword evidence="2" id="KW-1003">Cell membrane</keyword>
<evidence type="ECO:0000256" key="6">
    <source>
        <dbReference type="SAM" id="Phobius"/>
    </source>
</evidence>
<feature type="transmembrane region" description="Helical" evidence="6">
    <location>
        <begin position="50"/>
        <end position="70"/>
    </location>
</feature>
<keyword evidence="9" id="KW-1185">Reference proteome</keyword>
<sequence>MLKWHRLLRVARRRRTPAVRPVSDRPVPDRPALLARSADRLATQLVAWKWWLLAIGAIGFVPLVYLQAGLTMNRSLSAMFSPTDPAILDYHRMQSQFGGNLVVMWVYDDEQLMTTEGLARSRRWTEQVESMAGVEGVLSLAKLVDAFRYLRPSLSTAFSPAAFTPTSTTTGPPAERLFQNSDPVAVQFRNLFAGYTHSFDEKTASIVVMLRSDTLSQPGRVSETIGQLRSLAATMPASSAALLVGEPVLLEDAFDLIVADGRRLAIGTIGLLCIVILVTMRDLRIVLLSAICIVWSTVATRALMVVAGMEMSLVSTILLALISVIVVAAIMHLAVRYRTPGATLGGVIAVLAIPIACTCLTDAAGFASLAISHVRPVAQFGVMTATAACCVMVSLALFSPLMLSLPAWLSLRARQHPPYAREPQTGTSIFHRLLLWFARGSVRWQKPLTIASVMLLVSSTLYVMRLETNSSFLDNFRPSSPIVHAYQRVEDRLGGAGVWDVTLPAPARITPEYLQRVRELEDQLRAIEVPSDDARSASKGGVRLRKVLSLADADAVAEQVTMLSFVPPEVRLSAMRAAIPAFAEALLSFPTASEPTQPRRMRIMLRSDESLSGREKSALMAAVQRTVETATDSSFATHELDSSQAHDKTGEGVVTGYSVLMSRLVASLVRDQWTALAVALAAVGLLLLIVTADWRLTVCSLIVNALPILLVLSCMGWFGGQLDLGSAMIGAVSIGLSIDGSIHFLSGYQRRRFAGEKAETAATNAAADLGAPVLLASMALVIGFAVLVTSPFVPTATFGLLVAATLTLSAIANLTMLPAMVVFSSVSPSRPRA</sequence>